<keyword evidence="6" id="KW-1015">Disulfide bond</keyword>
<dbReference type="Proteomes" id="UP001217089">
    <property type="component" value="Unassembled WGS sequence"/>
</dbReference>
<evidence type="ECO:0000256" key="9">
    <source>
        <dbReference type="SAM" id="SignalP"/>
    </source>
</evidence>
<keyword evidence="11" id="KW-1185">Reference proteome</keyword>
<dbReference type="InterPro" id="IPR029058">
    <property type="entry name" value="AB_hydrolase_fold"/>
</dbReference>
<evidence type="ECO:0000256" key="2">
    <source>
        <dbReference type="ARBA" id="ARBA00012423"/>
    </source>
</evidence>
<name>A0ABQ9ERG1_TEGGR</name>
<evidence type="ECO:0000256" key="7">
    <source>
        <dbReference type="ARBA" id="ARBA00023180"/>
    </source>
</evidence>
<organism evidence="10 11">
    <name type="scientific">Tegillarca granosa</name>
    <name type="common">Malaysian cockle</name>
    <name type="synonym">Anadara granosa</name>
    <dbReference type="NCBI Taxonomy" id="220873"/>
    <lineage>
        <taxon>Eukaryota</taxon>
        <taxon>Metazoa</taxon>
        <taxon>Spiralia</taxon>
        <taxon>Lophotrochozoa</taxon>
        <taxon>Mollusca</taxon>
        <taxon>Bivalvia</taxon>
        <taxon>Autobranchia</taxon>
        <taxon>Pteriomorphia</taxon>
        <taxon>Arcoida</taxon>
        <taxon>Arcoidea</taxon>
        <taxon>Arcidae</taxon>
        <taxon>Tegillarca</taxon>
    </lineage>
</organism>
<evidence type="ECO:0000256" key="6">
    <source>
        <dbReference type="ARBA" id="ARBA00023157"/>
    </source>
</evidence>
<evidence type="ECO:0000313" key="11">
    <source>
        <dbReference type="Proteomes" id="UP001217089"/>
    </source>
</evidence>
<gene>
    <name evidence="10" type="ORF">KUTeg_016707</name>
</gene>
<dbReference type="PRINTS" id="PR00414">
    <property type="entry name" value="PPTHIESTRASE"/>
</dbReference>
<dbReference type="Pfam" id="PF02089">
    <property type="entry name" value="Palm_thioest"/>
    <property type="match status" value="2"/>
</dbReference>
<dbReference type="Gene3D" id="3.40.50.1820">
    <property type="entry name" value="alpha/beta hydrolase"/>
    <property type="match status" value="3"/>
</dbReference>
<dbReference type="PANTHER" id="PTHR11247">
    <property type="entry name" value="PALMITOYL-PROTEIN THIOESTERASE/DOLICHYLDIPHOSPHATASE 1"/>
    <property type="match status" value="1"/>
</dbReference>
<keyword evidence="4 9" id="KW-0732">Signal</keyword>
<dbReference type="PANTHER" id="PTHR11247:SF8">
    <property type="entry name" value="PALMITOYL-PROTEIN THIOESTERASE 1"/>
    <property type="match status" value="1"/>
</dbReference>
<comment type="similarity">
    <text evidence="1">Belongs to the palmitoyl-protein thioesterase family.</text>
</comment>
<dbReference type="PROSITE" id="PS51257">
    <property type="entry name" value="PROKAR_LIPOPROTEIN"/>
    <property type="match status" value="1"/>
</dbReference>
<feature type="signal peptide" evidence="9">
    <location>
        <begin position="1"/>
        <end position="25"/>
    </location>
</feature>
<dbReference type="SUPFAM" id="SSF53474">
    <property type="entry name" value="alpha/beta-Hydrolases"/>
    <property type="match status" value="1"/>
</dbReference>
<evidence type="ECO:0000256" key="3">
    <source>
        <dbReference type="ARBA" id="ARBA00014212"/>
    </source>
</evidence>
<evidence type="ECO:0000256" key="1">
    <source>
        <dbReference type="ARBA" id="ARBA00010758"/>
    </source>
</evidence>
<evidence type="ECO:0000256" key="5">
    <source>
        <dbReference type="ARBA" id="ARBA00022801"/>
    </source>
</evidence>
<evidence type="ECO:0000313" key="10">
    <source>
        <dbReference type="EMBL" id="KAJ8306162.1"/>
    </source>
</evidence>
<dbReference type="InterPro" id="IPR002472">
    <property type="entry name" value="Palm_thioest"/>
</dbReference>
<proteinExistence type="inferred from homology"/>
<feature type="chain" id="PRO_5047088293" description="Palmitoyl-protein thioesterase 1" evidence="9">
    <location>
        <begin position="26"/>
        <end position="244"/>
    </location>
</feature>
<keyword evidence="7" id="KW-0325">Glycoprotein</keyword>
<dbReference type="EMBL" id="JARBDR010000813">
    <property type="protein sequence ID" value="KAJ8306162.1"/>
    <property type="molecule type" value="Genomic_DNA"/>
</dbReference>
<reference evidence="10 11" key="1">
    <citation type="submission" date="2022-12" db="EMBL/GenBank/DDBJ databases">
        <title>Chromosome-level genome of Tegillarca granosa.</title>
        <authorList>
            <person name="Kim J."/>
        </authorList>
    </citation>
    <scope>NUCLEOTIDE SEQUENCE [LARGE SCALE GENOMIC DNA]</scope>
    <source>
        <strain evidence="10">Teg-2019</strain>
        <tissue evidence="10">Adductor muscle</tissue>
    </source>
</reference>
<keyword evidence="5" id="KW-0378">Hydrolase</keyword>
<dbReference type="EC" id="3.1.2.22" evidence="2"/>
<comment type="caution">
    <text evidence="10">The sequence shown here is derived from an EMBL/GenBank/DDBJ whole genome shotgun (WGS) entry which is preliminary data.</text>
</comment>
<evidence type="ECO:0000256" key="8">
    <source>
        <dbReference type="ARBA" id="ARBA00031934"/>
    </source>
</evidence>
<protein>
    <recommendedName>
        <fullName evidence="3">Palmitoyl-protein thioesterase 1</fullName>
        <ecNumber evidence="2">3.1.2.22</ecNumber>
    </recommendedName>
    <alternativeName>
        <fullName evidence="8">Palmitoyl-protein hydrolase 1</fullName>
    </alternativeName>
</protein>
<accession>A0ABQ9ERG1</accession>
<sequence>MSKMVDRNQVSLFSFLCFSVAFVSCQTPVVLWHGMGDSCCNPLSMGSIKKLIEEQVKGVYVKSLEIGSNVAEDTENGRTIAQTCPTPPILNLISVGGQHQGVYGFPHCPGANSTICDEVRKLLNLGAYVSFVQSRLVQAEYWHDPLQEDLYKKSKSYLQKQSIEIKEFCIGQWFGFYKPGQATDLYTLFESDLYTQDKLGLKELNSTGRLFYLMNTLPLYCKVFGFIKNRINLNFDLLKYGNAY</sequence>
<evidence type="ECO:0000256" key="4">
    <source>
        <dbReference type="ARBA" id="ARBA00022729"/>
    </source>
</evidence>